<evidence type="ECO:0000256" key="2">
    <source>
        <dbReference type="ARBA" id="ARBA00023002"/>
    </source>
</evidence>
<dbReference type="GO" id="GO:0046872">
    <property type="term" value="F:metal ion binding"/>
    <property type="evidence" value="ECO:0007669"/>
    <property type="project" value="InterPro"/>
</dbReference>
<dbReference type="InterPro" id="IPR034786">
    <property type="entry name" value="MAR"/>
</dbReference>
<dbReference type="Pfam" id="PF00465">
    <property type="entry name" value="Fe-ADH"/>
    <property type="match status" value="1"/>
</dbReference>
<dbReference type="PANTHER" id="PTHR11496">
    <property type="entry name" value="ALCOHOL DEHYDROGENASE"/>
    <property type="match status" value="1"/>
</dbReference>
<organism evidence="6 7">
    <name type="scientific">Pseudonocardia broussonetiae</name>
    <dbReference type="NCBI Taxonomy" id="2736640"/>
    <lineage>
        <taxon>Bacteria</taxon>
        <taxon>Bacillati</taxon>
        <taxon>Actinomycetota</taxon>
        <taxon>Actinomycetes</taxon>
        <taxon>Pseudonocardiales</taxon>
        <taxon>Pseudonocardiaceae</taxon>
        <taxon>Pseudonocardia</taxon>
    </lineage>
</organism>
<dbReference type="CDD" id="cd08177">
    <property type="entry name" value="MAR"/>
    <property type="match status" value="1"/>
</dbReference>
<evidence type="ECO:0000256" key="1">
    <source>
        <dbReference type="ARBA" id="ARBA00007358"/>
    </source>
</evidence>
<dbReference type="AlphaFoldDB" id="A0A6M6JFB6"/>
<dbReference type="GO" id="GO:0018506">
    <property type="term" value="F:maleylacetate reductase activity"/>
    <property type="evidence" value="ECO:0007669"/>
    <property type="project" value="InterPro"/>
</dbReference>
<dbReference type="InterPro" id="IPR039697">
    <property type="entry name" value="Alcohol_dehydrogenase_Fe"/>
</dbReference>
<feature type="domain" description="Fe-containing alcohol dehydrogenase-like C-terminal" evidence="5">
    <location>
        <begin position="165"/>
        <end position="311"/>
    </location>
</feature>
<dbReference type="Gene3D" id="3.40.50.1970">
    <property type="match status" value="1"/>
</dbReference>
<dbReference type="Pfam" id="PF25137">
    <property type="entry name" value="ADH_Fe_C"/>
    <property type="match status" value="1"/>
</dbReference>
<dbReference type="Gene3D" id="1.20.1090.10">
    <property type="entry name" value="Dehydroquinate synthase-like - alpha domain"/>
    <property type="match status" value="1"/>
</dbReference>
<dbReference type="EMBL" id="CP053564">
    <property type="protein sequence ID" value="QJY45181.1"/>
    <property type="molecule type" value="Genomic_DNA"/>
</dbReference>
<reference evidence="6 7" key="1">
    <citation type="submission" date="2020-05" db="EMBL/GenBank/DDBJ databases">
        <authorList>
            <person name="Mo P."/>
        </authorList>
    </citation>
    <scope>NUCLEOTIDE SEQUENCE [LARGE SCALE GENOMIC DNA]</scope>
    <source>
        <strain evidence="6 7">Gen01</strain>
    </source>
</reference>
<dbReference type="PANTHER" id="PTHR11496:SF102">
    <property type="entry name" value="ALCOHOL DEHYDROGENASE 4"/>
    <property type="match status" value="1"/>
</dbReference>
<dbReference type="InterPro" id="IPR001670">
    <property type="entry name" value="ADH_Fe/GldA"/>
</dbReference>
<gene>
    <name evidence="6" type="ORF">HOP40_04505</name>
</gene>
<keyword evidence="2" id="KW-0560">Oxidoreductase</keyword>
<evidence type="ECO:0000259" key="5">
    <source>
        <dbReference type="Pfam" id="PF25137"/>
    </source>
</evidence>
<evidence type="ECO:0000313" key="7">
    <source>
        <dbReference type="Proteomes" id="UP000505377"/>
    </source>
</evidence>
<dbReference type="InterPro" id="IPR056798">
    <property type="entry name" value="ADH_Fe_C"/>
</dbReference>
<accession>A0A6M6JFB6</accession>
<evidence type="ECO:0000313" key="6">
    <source>
        <dbReference type="EMBL" id="QJY45181.1"/>
    </source>
</evidence>
<sequence length="342" mass="34653">MESFVYDALPVRVVFGSGAARTELAGEVERLGASAVLVIASDRDAERVRALTAPFADRVAGTFSAVREHVPVATAEAARAAAAGADAVVCIGGGSTVGAAKAVALTTRLPILAVPTTYAGSEVTPVWGTSQDGVKTTGTDPVVLPRTVVYDPELTASLPLALARASALNAMAHCVEAFWAPRRNPVSSAVAEEGVRALADGLRDGDPADLLLGAYLAGTAFAAAGSGLHHKLAHVLGGLGMPHAATHAVLLPHVLAFNAPGSPDAAARMARALRTDDAVAGLRSVADAAGVPHGLRELGLREDQLDEVAGRTEPVVPADNPVPVGGGALRRLVQAAWSGEAL</sequence>
<dbReference type="GO" id="GO:0004022">
    <property type="term" value="F:alcohol dehydrogenase (NAD+) activity"/>
    <property type="evidence" value="ECO:0007669"/>
    <property type="project" value="TreeGrafter"/>
</dbReference>
<proteinExistence type="inferred from homology"/>
<comment type="similarity">
    <text evidence="1">Belongs to the iron-containing alcohol dehydrogenase family.</text>
</comment>
<keyword evidence="7" id="KW-1185">Reference proteome</keyword>
<evidence type="ECO:0000259" key="4">
    <source>
        <dbReference type="Pfam" id="PF00465"/>
    </source>
</evidence>
<dbReference type="Proteomes" id="UP000505377">
    <property type="component" value="Chromosome"/>
</dbReference>
<evidence type="ECO:0000256" key="3">
    <source>
        <dbReference type="ARBA" id="ARBA00023027"/>
    </source>
</evidence>
<protein>
    <submittedName>
        <fullName evidence="6">Maleylacetate reductase</fullName>
    </submittedName>
</protein>
<dbReference type="KEGG" id="pbro:HOP40_04505"/>
<keyword evidence="3" id="KW-0520">NAD</keyword>
<dbReference type="SUPFAM" id="SSF56796">
    <property type="entry name" value="Dehydroquinate synthase-like"/>
    <property type="match status" value="1"/>
</dbReference>
<dbReference type="RefSeq" id="WP_172154920.1">
    <property type="nucleotide sequence ID" value="NZ_CP053564.1"/>
</dbReference>
<feature type="domain" description="Alcohol dehydrogenase iron-type/glycerol dehydrogenase GldA" evidence="4">
    <location>
        <begin position="10"/>
        <end position="152"/>
    </location>
</feature>
<name>A0A6M6JFB6_9PSEU</name>